<comment type="function">
    <text evidence="10">Component of the ERMES/MDM complex, which serves as a molecular tether to connect the endoplasmic reticulum (ER) and mitochondria. Components of this complex are involved in the control of mitochondrial shape and protein biogenesis, and function in nonvesicular lipid trafficking between the ER and mitochondria. MDM34 is required for the interaction of the ER-resident membrane protein MMM1 and the outer mitochondrial membrane-resident beta-barrel protein MDM10.</text>
</comment>
<evidence type="ECO:0000256" key="5">
    <source>
        <dbReference type="ARBA" id="ARBA00022787"/>
    </source>
</evidence>
<keyword evidence="5 10" id="KW-1000">Mitochondrion outer membrane</keyword>
<comment type="subcellular location">
    <subcellularLocation>
        <location evidence="1">Membrane</location>
    </subcellularLocation>
    <subcellularLocation>
        <location evidence="10">Mitochondrion outer membrane</location>
        <topology evidence="10">Multi-pass membrane protein</topology>
    </subcellularLocation>
    <text evidence="10">The ERMES/MDM complex localizes to a few discrete foci (around 10 per single cell), that represent mitochondria-endoplasmic reticulum junctions. These foci are often found next to mtDNA nucleoids.</text>
</comment>
<evidence type="ECO:0000256" key="7">
    <source>
        <dbReference type="ARBA" id="ARBA00023121"/>
    </source>
</evidence>
<evidence type="ECO:0000256" key="3">
    <source>
        <dbReference type="ARBA" id="ARBA00022452"/>
    </source>
</evidence>
<name>A0A1E3Q0V3_LIPST</name>
<dbReference type="CDD" id="cd21673">
    <property type="entry name" value="SMP_Mdm34"/>
    <property type="match status" value="1"/>
</dbReference>
<keyword evidence="3 10" id="KW-1134">Transmembrane beta strand</keyword>
<gene>
    <name evidence="10" type="primary">MDM34</name>
    <name evidence="13" type="ORF">LIPSTDRAFT_152307</name>
</gene>
<evidence type="ECO:0000256" key="9">
    <source>
        <dbReference type="ARBA" id="ARBA00023136"/>
    </source>
</evidence>
<dbReference type="InterPro" id="IPR027536">
    <property type="entry name" value="MDM34"/>
</dbReference>
<keyword evidence="7" id="KW-0446">Lipid-binding</keyword>
<dbReference type="PANTHER" id="PTHR28185:SF1">
    <property type="entry name" value="MITOCHONDRIAL DISTRIBUTION AND MORPHOLOGY PROTEIN 34"/>
    <property type="match status" value="1"/>
</dbReference>
<feature type="compositionally biased region" description="Polar residues" evidence="11">
    <location>
        <begin position="326"/>
        <end position="335"/>
    </location>
</feature>
<keyword evidence="4 10" id="KW-0812">Transmembrane</keyword>
<feature type="region of interest" description="Disordered" evidence="11">
    <location>
        <begin position="270"/>
        <end position="335"/>
    </location>
</feature>
<evidence type="ECO:0000259" key="12">
    <source>
        <dbReference type="PROSITE" id="PS51847"/>
    </source>
</evidence>
<dbReference type="OrthoDB" id="17927at2759"/>
<keyword evidence="6" id="KW-0445">Lipid transport</keyword>
<dbReference type="PANTHER" id="PTHR28185">
    <property type="entry name" value="MITOCHONDRIAL DISTRIBUTION AND MORPHOLOGY PROTEIN 34"/>
    <property type="match status" value="1"/>
</dbReference>
<feature type="domain" description="SMP-LTD" evidence="12">
    <location>
        <begin position="1"/>
        <end position="194"/>
    </location>
</feature>
<proteinExistence type="inferred from homology"/>
<evidence type="ECO:0000313" key="13">
    <source>
        <dbReference type="EMBL" id="ODQ71301.1"/>
    </source>
</evidence>
<accession>A0A1E3Q0V3</accession>
<evidence type="ECO:0000256" key="10">
    <source>
        <dbReference type="HAMAP-Rule" id="MF_03105"/>
    </source>
</evidence>
<keyword evidence="2" id="KW-0813">Transport</keyword>
<dbReference type="HAMAP" id="MF_03105">
    <property type="entry name" value="Mdm34"/>
    <property type="match status" value="1"/>
</dbReference>
<dbReference type="Proteomes" id="UP000094385">
    <property type="component" value="Unassembled WGS sequence"/>
</dbReference>
<dbReference type="PROSITE" id="PS51847">
    <property type="entry name" value="SMP"/>
    <property type="match status" value="1"/>
</dbReference>
<keyword evidence="9 10" id="KW-0472">Membrane</keyword>
<comment type="similarity">
    <text evidence="10">Belongs to the MDM34 family.</text>
</comment>
<dbReference type="InterPro" id="IPR058825">
    <property type="entry name" value="MDM34_N"/>
</dbReference>
<dbReference type="InterPro" id="IPR031468">
    <property type="entry name" value="SMP_LBD"/>
</dbReference>
<dbReference type="GO" id="GO:1990456">
    <property type="term" value="P:mitochondrion-endoplasmic reticulum membrane tethering"/>
    <property type="evidence" value="ECO:0007669"/>
    <property type="project" value="TreeGrafter"/>
</dbReference>
<evidence type="ECO:0000256" key="1">
    <source>
        <dbReference type="ARBA" id="ARBA00004370"/>
    </source>
</evidence>
<dbReference type="GO" id="GO:0032865">
    <property type="term" value="C:ERMES complex"/>
    <property type="evidence" value="ECO:0007669"/>
    <property type="project" value="UniProtKB-UniRule"/>
</dbReference>
<evidence type="ECO:0000313" key="14">
    <source>
        <dbReference type="Proteomes" id="UP000094385"/>
    </source>
</evidence>
<evidence type="ECO:0000256" key="11">
    <source>
        <dbReference type="SAM" id="MobiDB-lite"/>
    </source>
</evidence>
<dbReference type="GO" id="GO:0008289">
    <property type="term" value="F:lipid binding"/>
    <property type="evidence" value="ECO:0007669"/>
    <property type="project" value="UniProtKB-KW"/>
</dbReference>
<evidence type="ECO:0000256" key="6">
    <source>
        <dbReference type="ARBA" id="ARBA00023055"/>
    </source>
</evidence>
<sequence>MSFRFSWPFATEENFYPKVKVLLTEALNKGTKPPIIVDTIHVKDLNLGTKPPELEILEIGDIADDRFRGVFKLTYNGDAFMSLQTLVEANPLNIYSHLTPSFTSPKFLAANASVKIPLTITLSEITLSGIVILVFSKAKGATLVFRNDPLESIKISSTFDSIPAIARLIQSQIENQLRLLFREDLPAIIHKLSQRWTPNGSTHFSATEKEGAAPTSPRMKPVTLAEVNPDLPSLSPTNMVKLNLLSSSQQTLSLVTPVIPDAVYRSMIERHQERDDESKDDDDMSSFIMRSRRNIKNGKVRPHRKVFDLRKRSHPSYDESVAGANTAPQPQAVKN</sequence>
<dbReference type="Pfam" id="PF26545">
    <property type="entry name" value="Mdm34_N"/>
    <property type="match status" value="1"/>
</dbReference>
<reference evidence="13 14" key="1">
    <citation type="journal article" date="2016" name="Proc. Natl. Acad. Sci. U.S.A.">
        <title>Comparative genomics of biotechnologically important yeasts.</title>
        <authorList>
            <person name="Riley R."/>
            <person name="Haridas S."/>
            <person name="Wolfe K.H."/>
            <person name="Lopes M.R."/>
            <person name="Hittinger C.T."/>
            <person name="Goeker M."/>
            <person name="Salamov A.A."/>
            <person name="Wisecaver J.H."/>
            <person name="Long T.M."/>
            <person name="Calvey C.H."/>
            <person name="Aerts A.L."/>
            <person name="Barry K.W."/>
            <person name="Choi C."/>
            <person name="Clum A."/>
            <person name="Coughlan A.Y."/>
            <person name="Deshpande S."/>
            <person name="Douglass A.P."/>
            <person name="Hanson S.J."/>
            <person name="Klenk H.-P."/>
            <person name="LaButti K.M."/>
            <person name="Lapidus A."/>
            <person name="Lindquist E.A."/>
            <person name="Lipzen A.M."/>
            <person name="Meier-Kolthoff J.P."/>
            <person name="Ohm R.A."/>
            <person name="Otillar R.P."/>
            <person name="Pangilinan J.L."/>
            <person name="Peng Y."/>
            <person name="Rokas A."/>
            <person name="Rosa C.A."/>
            <person name="Scheuner C."/>
            <person name="Sibirny A.A."/>
            <person name="Slot J.C."/>
            <person name="Stielow J.B."/>
            <person name="Sun H."/>
            <person name="Kurtzman C.P."/>
            <person name="Blackwell M."/>
            <person name="Grigoriev I.V."/>
            <person name="Jeffries T.W."/>
        </authorList>
    </citation>
    <scope>NUCLEOTIDE SEQUENCE [LARGE SCALE GENOMIC DNA]</scope>
    <source>
        <strain evidence="13 14">NRRL Y-11557</strain>
    </source>
</reference>
<dbReference type="GO" id="GO:0015914">
    <property type="term" value="P:phospholipid transport"/>
    <property type="evidence" value="ECO:0007669"/>
    <property type="project" value="TreeGrafter"/>
</dbReference>
<comment type="subunit">
    <text evidence="10">Component of the ER-mitochondria encounter structure (ERMES) or MDM complex, composed of MMM1, MDM10, MDM12 and MDM34.</text>
</comment>
<evidence type="ECO:0000256" key="2">
    <source>
        <dbReference type="ARBA" id="ARBA00022448"/>
    </source>
</evidence>
<feature type="region of interest" description="Disordered" evidence="11">
    <location>
        <begin position="199"/>
        <end position="219"/>
    </location>
</feature>
<evidence type="ECO:0000256" key="4">
    <source>
        <dbReference type="ARBA" id="ARBA00022692"/>
    </source>
</evidence>
<dbReference type="GO" id="GO:0007005">
    <property type="term" value="P:mitochondrion organization"/>
    <property type="evidence" value="ECO:0007669"/>
    <property type="project" value="InterPro"/>
</dbReference>
<evidence type="ECO:0000256" key="8">
    <source>
        <dbReference type="ARBA" id="ARBA00023128"/>
    </source>
</evidence>
<dbReference type="EMBL" id="KV454298">
    <property type="protein sequence ID" value="ODQ71301.1"/>
    <property type="molecule type" value="Genomic_DNA"/>
</dbReference>
<organism evidence="13 14">
    <name type="scientific">Lipomyces starkeyi NRRL Y-11557</name>
    <dbReference type="NCBI Taxonomy" id="675824"/>
    <lineage>
        <taxon>Eukaryota</taxon>
        <taxon>Fungi</taxon>
        <taxon>Dikarya</taxon>
        <taxon>Ascomycota</taxon>
        <taxon>Saccharomycotina</taxon>
        <taxon>Lipomycetes</taxon>
        <taxon>Lipomycetales</taxon>
        <taxon>Lipomycetaceae</taxon>
        <taxon>Lipomyces</taxon>
    </lineage>
</organism>
<keyword evidence="14" id="KW-1185">Reference proteome</keyword>
<dbReference type="STRING" id="675824.A0A1E3Q0V3"/>
<dbReference type="AlphaFoldDB" id="A0A1E3Q0V3"/>
<keyword evidence="8 10" id="KW-0496">Mitochondrion</keyword>
<comment type="domain">
    <text evidence="10">Lacks alpha-helical transmembrane segments, suggesting that it resides in the membrane via beta-sheet conformations similar to those predicted for other outer membrane proteins and porin.</text>
</comment>
<protein>
    <recommendedName>
        <fullName evidence="10">Mitochondrial distribution and morphology protein 34</fullName>
    </recommendedName>
</protein>
<feature type="compositionally biased region" description="Basic residues" evidence="11">
    <location>
        <begin position="290"/>
        <end position="304"/>
    </location>
</feature>